<reference evidence="1" key="1">
    <citation type="journal article" name="BMC Genomics">
        <title>Long-read sequencing and de novo genome assembly of marine medaka (Oryzias melastigma).</title>
        <authorList>
            <person name="Liang P."/>
            <person name="Saqib H.S.A."/>
            <person name="Ni X."/>
            <person name="Shen Y."/>
        </authorList>
    </citation>
    <scope>NUCLEOTIDE SEQUENCE</scope>
    <source>
        <strain evidence="1">Bigg-433</strain>
    </source>
</reference>
<organism evidence="1 2">
    <name type="scientific">Oryzias melastigma</name>
    <name type="common">Marine medaka</name>
    <dbReference type="NCBI Taxonomy" id="30732"/>
    <lineage>
        <taxon>Eukaryota</taxon>
        <taxon>Metazoa</taxon>
        <taxon>Chordata</taxon>
        <taxon>Craniata</taxon>
        <taxon>Vertebrata</taxon>
        <taxon>Euteleostomi</taxon>
        <taxon>Actinopterygii</taxon>
        <taxon>Neopterygii</taxon>
        <taxon>Teleostei</taxon>
        <taxon>Neoteleostei</taxon>
        <taxon>Acanthomorphata</taxon>
        <taxon>Ovalentaria</taxon>
        <taxon>Atherinomorphae</taxon>
        <taxon>Beloniformes</taxon>
        <taxon>Adrianichthyidae</taxon>
        <taxon>Oryziinae</taxon>
        <taxon>Oryzias</taxon>
    </lineage>
</organism>
<evidence type="ECO:0000313" key="2">
    <source>
        <dbReference type="Proteomes" id="UP000646548"/>
    </source>
</evidence>
<protein>
    <submittedName>
        <fullName evidence="1">Uncharacterized protein</fullName>
    </submittedName>
</protein>
<dbReference type="AlphaFoldDB" id="A0A834F8T7"/>
<dbReference type="EMBL" id="WKFB01000368">
    <property type="protein sequence ID" value="KAF6725249.1"/>
    <property type="molecule type" value="Genomic_DNA"/>
</dbReference>
<dbReference type="Proteomes" id="UP000646548">
    <property type="component" value="Unassembled WGS sequence"/>
</dbReference>
<name>A0A834F8T7_ORYME</name>
<evidence type="ECO:0000313" key="1">
    <source>
        <dbReference type="EMBL" id="KAF6725249.1"/>
    </source>
</evidence>
<proteinExistence type="predicted"/>
<gene>
    <name evidence="1" type="ORF">FQA47_005987</name>
</gene>
<accession>A0A834F8T7</accession>
<comment type="caution">
    <text evidence="1">The sequence shown here is derived from an EMBL/GenBank/DDBJ whole genome shotgun (WGS) entry which is preliminary data.</text>
</comment>
<sequence>MCQTIDLCQAASVARLGTAWPARLRIIRISHMILSSAQSRAFKAQVMTDRGRPLTLARLTRTPGPVHAPVIGQVSRAEELARFPVLSCDCVNTLPIVVQAPPTEHFPASAAST</sequence>